<evidence type="ECO:0000256" key="1">
    <source>
        <dbReference type="SAM" id="MobiDB-lite"/>
    </source>
</evidence>
<dbReference type="EMBL" id="CP098502">
    <property type="protein sequence ID" value="UTI62691.1"/>
    <property type="molecule type" value="Genomic_DNA"/>
</dbReference>
<reference evidence="2 3" key="1">
    <citation type="submission" date="2022-06" db="EMBL/GenBank/DDBJ databases">
        <title>Paraconexibacter antarcticus.</title>
        <authorList>
            <person name="Kim C.S."/>
        </authorList>
    </citation>
    <scope>NUCLEOTIDE SEQUENCE [LARGE SCALE GENOMIC DNA]</scope>
    <source>
        <strain evidence="2 3">02-257</strain>
    </source>
</reference>
<evidence type="ECO:0000313" key="3">
    <source>
        <dbReference type="Proteomes" id="UP001056035"/>
    </source>
</evidence>
<sequence length="274" mass="30434">MAPKLVDALRRRLGGTPDAGSAAPAEGPWRPPLVPLKLRTIDAAFALDGVDSIADLGGVWAVEAGYSFHALEEHRPARAVLVDDDITPGVRERAAAFPQFELLEQNFGLERTPGDVGEVGVVLLFDVLLHQVDPNWDEILRRYATHARAFAIVNPMWDPRDSPKGLIPPEDGPGGHPPESGRTVRLLDLGEERYRQAVPPQDNIDGLFDRLDEVNPKRGRPWRDVHDVWQWGITDADLRATMASLGYTVAFAERHGRWRGLADFEDCAYVFLRS</sequence>
<evidence type="ECO:0000313" key="2">
    <source>
        <dbReference type="EMBL" id="UTI62691.1"/>
    </source>
</evidence>
<dbReference type="RefSeq" id="WP_254569426.1">
    <property type="nucleotide sequence ID" value="NZ_CP098502.1"/>
</dbReference>
<keyword evidence="3" id="KW-1185">Reference proteome</keyword>
<name>A0ABY5DLI1_9ACTN</name>
<evidence type="ECO:0008006" key="4">
    <source>
        <dbReference type="Google" id="ProtNLM"/>
    </source>
</evidence>
<proteinExistence type="predicted"/>
<dbReference type="Proteomes" id="UP001056035">
    <property type="component" value="Chromosome"/>
</dbReference>
<feature type="region of interest" description="Disordered" evidence="1">
    <location>
        <begin position="161"/>
        <end position="181"/>
    </location>
</feature>
<accession>A0ABY5DLI1</accession>
<organism evidence="2 3">
    <name type="scientific">Paraconexibacter antarcticus</name>
    <dbReference type="NCBI Taxonomy" id="2949664"/>
    <lineage>
        <taxon>Bacteria</taxon>
        <taxon>Bacillati</taxon>
        <taxon>Actinomycetota</taxon>
        <taxon>Thermoleophilia</taxon>
        <taxon>Solirubrobacterales</taxon>
        <taxon>Paraconexibacteraceae</taxon>
        <taxon>Paraconexibacter</taxon>
    </lineage>
</organism>
<gene>
    <name evidence="2" type="ORF">NBH00_15130</name>
</gene>
<protein>
    <recommendedName>
        <fullName evidence="4">Class I SAM-dependent methyltransferase</fullName>
    </recommendedName>
</protein>